<dbReference type="InterPro" id="IPR027417">
    <property type="entry name" value="P-loop_NTPase"/>
</dbReference>
<dbReference type="EMBL" id="JACXIZ010000029">
    <property type="protein sequence ID" value="MBD2846951.1"/>
    <property type="molecule type" value="Genomic_DNA"/>
</dbReference>
<evidence type="ECO:0000256" key="1">
    <source>
        <dbReference type="ARBA" id="ARBA00005417"/>
    </source>
</evidence>
<evidence type="ECO:0000256" key="2">
    <source>
        <dbReference type="ARBA" id="ARBA00022448"/>
    </source>
</evidence>
<name>A0A927BW19_9BACL</name>
<dbReference type="InterPro" id="IPR003439">
    <property type="entry name" value="ABC_transporter-like_ATP-bd"/>
</dbReference>
<dbReference type="SMART" id="SM00382">
    <property type="entry name" value="AAA"/>
    <property type="match status" value="1"/>
</dbReference>
<evidence type="ECO:0000259" key="5">
    <source>
        <dbReference type="PROSITE" id="PS50893"/>
    </source>
</evidence>
<dbReference type="PROSITE" id="PS00211">
    <property type="entry name" value="ABC_TRANSPORTER_1"/>
    <property type="match status" value="1"/>
</dbReference>
<comment type="similarity">
    <text evidence="1">Belongs to the ABC transporter superfamily.</text>
</comment>
<keyword evidence="7" id="KW-1185">Reference proteome</keyword>
<feature type="domain" description="ABC transporter" evidence="5">
    <location>
        <begin position="45"/>
        <end position="272"/>
    </location>
</feature>
<dbReference type="Proteomes" id="UP000621560">
    <property type="component" value="Unassembled WGS sequence"/>
</dbReference>
<protein>
    <submittedName>
        <fullName evidence="6">ABC transporter ATP-binding protein</fullName>
    </submittedName>
</protein>
<accession>A0A927BW19</accession>
<dbReference type="AlphaFoldDB" id="A0A927BW19"/>
<dbReference type="PANTHER" id="PTHR43335">
    <property type="entry name" value="ABC TRANSPORTER, ATP-BINDING PROTEIN"/>
    <property type="match status" value="1"/>
</dbReference>
<evidence type="ECO:0000313" key="7">
    <source>
        <dbReference type="Proteomes" id="UP000621560"/>
    </source>
</evidence>
<evidence type="ECO:0000313" key="6">
    <source>
        <dbReference type="EMBL" id="MBD2846951.1"/>
    </source>
</evidence>
<gene>
    <name evidence="6" type="ORF">IDH44_17270</name>
</gene>
<dbReference type="PANTHER" id="PTHR43335:SF4">
    <property type="entry name" value="ABC TRANSPORTER, ATP-BINDING PROTEIN"/>
    <property type="match status" value="1"/>
</dbReference>
<dbReference type="GO" id="GO:0005524">
    <property type="term" value="F:ATP binding"/>
    <property type="evidence" value="ECO:0007669"/>
    <property type="project" value="UniProtKB-KW"/>
</dbReference>
<dbReference type="Gene3D" id="3.40.50.300">
    <property type="entry name" value="P-loop containing nucleotide triphosphate hydrolases"/>
    <property type="match status" value="1"/>
</dbReference>
<dbReference type="SUPFAM" id="SSF52540">
    <property type="entry name" value="P-loop containing nucleoside triphosphate hydrolases"/>
    <property type="match status" value="1"/>
</dbReference>
<organism evidence="6 7">
    <name type="scientific">Paenibacillus sabuli</name>
    <dbReference type="NCBI Taxonomy" id="2772509"/>
    <lineage>
        <taxon>Bacteria</taxon>
        <taxon>Bacillati</taxon>
        <taxon>Bacillota</taxon>
        <taxon>Bacilli</taxon>
        <taxon>Bacillales</taxon>
        <taxon>Paenibacillaceae</taxon>
        <taxon>Paenibacillus</taxon>
    </lineage>
</organism>
<dbReference type="InterPro" id="IPR003593">
    <property type="entry name" value="AAA+_ATPase"/>
</dbReference>
<keyword evidence="2" id="KW-0813">Transport</keyword>
<sequence length="357" mass="38990">MIASIRIMPAMRAWPSASYRHWNRGGAAMTEQSHSESQAQPEVLLRVDKLRKRIRGRWIIDDVSFEVRAGEIFGFLGPNGAGKTTTIRMLVDLIRPTSGSVQVCGRDVRREPEQALEQIGCIVENPEVYPYLTGRENLAFAARMLRGIGAARIDEVVRLVGMTQRIDDKVRTYSLGMRQRLGIAMALLGKPRLLILDEPTNGLDPKGIKELRAFVRMLAGQGMGVFISSHLLSEIQLMCDRVAIIGAGRVLTTGAVHELTADAPSYVVWQLQDREAGLRLLEREPQAEILGPDAADVLEDTALAAAPGAIVTTMPPELVAPLVARMTEAGIGVDAVQPVMPTLESLFLKLTEGEGIV</sequence>
<evidence type="ECO:0000256" key="3">
    <source>
        <dbReference type="ARBA" id="ARBA00022741"/>
    </source>
</evidence>
<dbReference type="Pfam" id="PF00005">
    <property type="entry name" value="ABC_tran"/>
    <property type="match status" value="1"/>
</dbReference>
<dbReference type="GO" id="GO:0016887">
    <property type="term" value="F:ATP hydrolysis activity"/>
    <property type="evidence" value="ECO:0007669"/>
    <property type="project" value="InterPro"/>
</dbReference>
<proteinExistence type="inferred from homology"/>
<comment type="caution">
    <text evidence="6">The sequence shown here is derived from an EMBL/GenBank/DDBJ whole genome shotgun (WGS) entry which is preliminary data.</text>
</comment>
<keyword evidence="3" id="KW-0547">Nucleotide-binding</keyword>
<keyword evidence="4 6" id="KW-0067">ATP-binding</keyword>
<dbReference type="CDD" id="cd03268">
    <property type="entry name" value="ABC_BcrA_bacitracin_resist"/>
    <property type="match status" value="1"/>
</dbReference>
<dbReference type="PROSITE" id="PS50893">
    <property type="entry name" value="ABC_TRANSPORTER_2"/>
    <property type="match status" value="1"/>
</dbReference>
<evidence type="ECO:0000256" key="4">
    <source>
        <dbReference type="ARBA" id="ARBA00022840"/>
    </source>
</evidence>
<reference evidence="6" key="1">
    <citation type="submission" date="2020-09" db="EMBL/GenBank/DDBJ databases">
        <title>A novel bacterium of genus Paenibacillus, isolated from South China Sea.</title>
        <authorList>
            <person name="Huang H."/>
            <person name="Mo K."/>
            <person name="Hu Y."/>
        </authorList>
    </citation>
    <scope>NUCLEOTIDE SEQUENCE</scope>
    <source>
        <strain evidence="6">IB182496</strain>
    </source>
</reference>
<dbReference type="InterPro" id="IPR017871">
    <property type="entry name" value="ABC_transporter-like_CS"/>
</dbReference>